<gene>
    <name evidence="8" type="ORF">AAFC00_003927</name>
</gene>
<dbReference type="RefSeq" id="XP_069201302.1">
    <property type="nucleotide sequence ID" value="XM_069343479.1"/>
</dbReference>
<accession>A0ABR3PFV5</accession>
<dbReference type="Proteomes" id="UP001562354">
    <property type="component" value="Unassembled WGS sequence"/>
</dbReference>
<dbReference type="GeneID" id="95977627"/>
<dbReference type="SUPFAM" id="SSF160104">
    <property type="entry name" value="Acetoacetate decarboxylase-like"/>
    <property type="match status" value="1"/>
</dbReference>
<evidence type="ECO:0000313" key="8">
    <source>
        <dbReference type="EMBL" id="KAL1305028.1"/>
    </source>
</evidence>
<dbReference type="InterPro" id="IPR002938">
    <property type="entry name" value="FAD-bd"/>
</dbReference>
<dbReference type="Gene3D" id="2.40.400.10">
    <property type="entry name" value="Acetoacetate decarboxylase-like"/>
    <property type="match status" value="1"/>
</dbReference>
<evidence type="ECO:0000256" key="1">
    <source>
        <dbReference type="ARBA" id="ARBA00007992"/>
    </source>
</evidence>
<dbReference type="InterPro" id="IPR010451">
    <property type="entry name" value="Acetoacetate_decarboxylase"/>
</dbReference>
<evidence type="ECO:0000256" key="6">
    <source>
        <dbReference type="SAM" id="MobiDB-lite"/>
    </source>
</evidence>
<keyword evidence="4" id="KW-0560">Oxidoreductase</keyword>
<organism evidence="8 9">
    <name type="scientific">Neodothiora populina</name>
    <dbReference type="NCBI Taxonomy" id="2781224"/>
    <lineage>
        <taxon>Eukaryota</taxon>
        <taxon>Fungi</taxon>
        <taxon>Dikarya</taxon>
        <taxon>Ascomycota</taxon>
        <taxon>Pezizomycotina</taxon>
        <taxon>Dothideomycetes</taxon>
        <taxon>Dothideomycetidae</taxon>
        <taxon>Dothideales</taxon>
        <taxon>Dothioraceae</taxon>
        <taxon>Neodothiora</taxon>
    </lineage>
</organism>
<keyword evidence="2" id="KW-0285">Flavoprotein</keyword>
<keyword evidence="9" id="KW-1185">Reference proteome</keyword>
<protein>
    <recommendedName>
        <fullName evidence="7">FAD-binding domain-containing protein</fullName>
    </recommendedName>
</protein>
<feature type="region of interest" description="Disordered" evidence="6">
    <location>
        <begin position="589"/>
        <end position="613"/>
    </location>
</feature>
<evidence type="ECO:0000256" key="3">
    <source>
        <dbReference type="ARBA" id="ARBA00022827"/>
    </source>
</evidence>
<feature type="region of interest" description="Disordered" evidence="6">
    <location>
        <begin position="646"/>
        <end position="674"/>
    </location>
</feature>
<dbReference type="SUPFAM" id="SSF51905">
    <property type="entry name" value="FAD/NAD(P)-binding domain"/>
    <property type="match status" value="1"/>
</dbReference>
<dbReference type="InterPro" id="IPR023375">
    <property type="entry name" value="ADC_dom_sf"/>
</dbReference>
<keyword evidence="3" id="KW-0274">FAD</keyword>
<evidence type="ECO:0000256" key="4">
    <source>
        <dbReference type="ARBA" id="ARBA00023002"/>
    </source>
</evidence>
<sequence length="726" mass="80075">MPHTNGITAEAEAPLSIVIVGAGIGGLTAALALRQQGHDVTLLETSRFSNETGAAIHMAPNANGLLRRMGLYLETIGGNEMCGLAQYDGRSGKKAFQLPLKAMNTIWQHPWHLVHRAHLHTMLREEVVSKGGKGKPAVLRLASRVESVNPSKAEVSLADGETVRGDLVLGADGVHSICRKYLPESKKFRPRDSGHSAYRFLVPKEEIMKDPQCKEFVETEGLLCMILADDRRVVVYPCVNNTLINFLLIHPSHESRSNSPEEGWNQAGNKARMLEIGSCFAPQVRALLEKAPEESLKVWTLLDMDVLDTWVTGRMALLGDAAHPFLPHQAQGGGQAMEDAVSLAALLPLGTPKEAISERLRLYESCRKERADHIQEATRRSGMSPAELAKRGLTYDPMTFTNYNFGHDEWDHSTHALKKYLNTRTALRYRQPISFGPSPGPRQPLNRDLSQHSYAAQNQTVTSIRFKTSRTFLQNLLPTDQFSFISPGTFAEASIACCTLRNMVWLGDGGYNHCGLYIHGVQYKKKDGEVLTGTFLPILFEDLADPIITGREELAAPKLWCTIDISTSDTSRSVKLSWRGSPFVELELNDLQPRTRNADQDDGSANSKAPKANTDKGTLMYRYVPAVGQPGVADAEYAVFAEFDKPNTKPAGSDDTAQNDKPQNKTSEDLLSTSASIRCTPGSWETLPTLHHIADEWSKVPIYEILEASVKEVPMVGDVSSARRIE</sequence>
<comment type="caution">
    <text evidence="8">The sequence shown here is derived from an EMBL/GenBank/DDBJ whole genome shotgun (WGS) entry which is preliminary data.</text>
</comment>
<dbReference type="PANTHER" id="PTHR13789:SF261">
    <property type="entry name" value="HYDROXYLASE, PUTATIVE (AFU_ORTHOLOGUE AFUA_7G00590)-RELATED"/>
    <property type="match status" value="1"/>
</dbReference>
<proteinExistence type="inferred from homology"/>
<dbReference type="Gene3D" id="3.50.50.60">
    <property type="entry name" value="FAD/NAD(P)-binding domain"/>
    <property type="match status" value="1"/>
</dbReference>
<evidence type="ECO:0000256" key="2">
    <source>
        <dbReference type="ARBA" id="ARBA00022630"/>
    </source>
</evidence>
<dbReference type="SUPFAM" id="SSF54373">
    <property type="entry name" value="FAD-linked reductases, C-terminal domain"/>
    <property type="match status" value="1"/>
</dbReference>
<evidence type="ECO:0000259" key="7">
    <source>
        <dbReference type="Pfam" id="PF01494"/>
    </source>
</evidence>
<dbReference type="Pfam" id="PF01494">
    <property type="entry name" value="FAD_binding_3"/>
    <property type="match status" value="1"/>
</dbReference>
<dbReference type="EMBL" id="JBFMKM010000008">
    <property type="protein sequence ID" value="KAL1305028.1"/>
    <property type="molecule type" value="Genomic_DNA"/>
</dbReference>
<dbReference type="PANTHER" id="PTHR13789">
    <property type="entry name" value="MONOOXYGENASE"/>
    <property type="match status" value="1"/>
</dbReference>
<dbReference type="InterPro" id="IPR036188">
    <property type="entry name" value="FAD/NAD-bd_sf"/>
</dbReference>
<name>A0ABR3PFV5_9PEZI</name>
<feature type="domain" description="FAD-binding" evidence="7">
    <location>
        <begin position="17"/>
        <end position="375"/>
    </location>
</feature>
<dbReference type="Pfam" id="PF06314">
    <property type="entry name" value="ADC"/>
    <property type="match status" value="1"/>
</dbReference>
<evidence type="ECO:0000256" key="5">
    <source>
        <dbReference type="ARBA" id="ARBA00023033"/>
    </source>
</evidence>
<reference evidence="8 9" key="1">
    <citation type="submission" date="2024-07" db="EMBL/GenBank/DDBJ databases">
        <title>Draft sequence of the Neodothiora populina.</title>
        <authorList>
            <person name="Drown D.D."/>
            <person name="Schuette U.S."/>
            <person name="Buechlein A.B."/>
            <person name="Rusch D.R."/>
            <person name="Winton L.W."/>
            <person name="Adams G.A."/>
        </authorList>
    </citation>
    <scope>NUCLEOTIDE SEQUENCE [LARGE SCALE GENOMIC DNA]</scope>
    <source>
        <strain evidence="8 9">CPC 39397</strain>
    </source>
</reference>
<dbReference type="InterPro" id="IPR050493">
    <property type="entry name" value="FAD-dep_Monooxygenase_BioMet"/>
</dbReference>
<dbReference type="PRINTS" id="PR00420">
    <property type="entry name" value="RNGMNOXGNASE"/>
</dbReference>
<comment type="similarity">
    <text evidence="1">Belongs to the paxM FAD-dependent monooxygenase family.</text>
</comment>
<keyword evidence="5" id="KW-0503">Monooxygenase</keyword>
<evidence type="ECO:0000313" key="9">
    <source>
        <dbReference type="Proteomes" id="UP001562354"/>
    </source>
</evidence>